<accession>A0ABS7U6H9</accession>
<keyword evidence="1" id="KW-0472">Membrane</keyword>
<protein>
    <submittedName>
        <fullName evidence="2">MerC family mercury resistance protein</fullName>
    </submittedName>
</protein>
<organism evidence="2 3">
    <name type="scientific">Nannocystis pusilla</name>
    <dbReference type="NCBI Taxonomy" id="889268"/>
    <lineage>
        <taxon>Bacteria</taxon>
        <taxon>Pseudomonadati</taxon>
        <taxon>Myxococcota</taxon>
        <taxon>Polyangia</taxon>
        <taxon>Nannocystales</taxon>
        <taxon>Nannocystaceae</taxon>
        <taxon>Nannocystis</taxon>
    </lineage>
</organism>
<dbReference type="InterPro" id="IPR004891">
    <property type="entry name" value="Mercury-R_MerC"/>
</dbReference>
<gene>
    <name evidence="2" type="ORF">K7C98_42090</name>
</gene>
<evidence type="ECO:0000256" key="1">
    <source>
        <dbReference type="SAM" id="Phobius"/>
    </source>
</evidence>
<sequence length="127" mass="13349">MEYPELKFRRGLDRLGVVASSLCLIHCLATPLLVVLFPLVVSERFEGLLAWALIALATISVGLSLARRRLLPAVPYTLGVLTLALTHAHGLAEGSSLELVSTSIAASLMIGTHLLSLPAGGARAPEA</sequence>
<feature type="transmembrane region" description="Helical" evidence="1">
    <location>
        <begin position="12"/>
        <end position="36"/>
    </location>
</feature>
<keyword evidence="1" id="KW-0812">Transmembrane</keyword>
<dbReference type="Pfam" id="PF03203">
    <property type="entry name" value="MerC"/>
    <property type="match status" value="1"/>
</dbReference>
<dbReference type="Proteomes" id="UP001139031">
    <property type="component" value="Unassembled WGS sequence"/>
</dbReference>
<keyword evidence="1" id="KW-1133">Transmembrane helix</keyword>
<feature type="transmembrane region" description="Helical" evidence="1">
    <location>
        <begin position="48"/>
        <end position="66"/>
    </location>
</feature>
<evidence type="ECO:0000313" key="3">
    <source>
        <dbReference type="Proteomes" id="UP001139031"/>
    </source>
</evidence>
<proteinExistence type="predicted"/>
<evidence type="ECO:0000313" key="2">
    <source>
        <dbReference type="EMBL" id="MBZ5715861.1"/>
    </source>
</evidence>
<keyword evidence="3" id="KW-1185">Reference proteome</keyword>
<dbReference type="EMBL" id="JAIRAU010000059">
    <property type="protein sequence ID" value="MBZ5715861.1"/>
    <property type="molecule type" value="Genomic_DNA"/>
</dbReference>
<comment type="caution">
    <text evidence="2">The sequence shown here is derived from an EMBL/GenBank/DDBJ whole genome shotgun (WGS) entry which is preliminary data.</text>
</comment>
<name>A0ABS7U6H9_9BACT</name>
<reference evidence="2" key="1">
    <citation type="submission" date="2021-08" db="EMBL/GenBank/DDBJ databases">
        <authorList>
            <person name="Stevens D.C."/>
        </authorList>
    </citation>
    <scope>NUCLEOTIDE SEQUENCE</scope>
    <source>
        <strain evidence="2">DSM 53165</strain>
    </source>
</reference>